<comment type="caution">
    <text evidence="3">The sequence shown here is derived from an EMBL/GenBank/DDBJ whole genome shotgun (WGS) entry which is preliminary data.</text>
</comment>
<keyword evidence="1" id="KW-0812">Transmembrane</keyword>
<protein>
    <recommendedName>
        <fullName evidence="2">Linalool dehydratase/isomerase domain-containing protein</fullName>
    </recommendedName>
</protein>
<evidence type="ECO:0000259" key="2">
    <source>
        <dbReference type="Pfam" id="PF18566"/>
    </source>
</evidence>
<feature type="domain" description="Linalool dehydratase/isomerase" evidence="2">
    <location>
        <begin position="234"/>
        <end position="539"/>
    </location>
</feature>
<evidence type="ECO:0000313" key="3">
    <source>
        <dbReference type="EMBL" id="KAF4437162.1"/>
    </source>
</evidence>
<name>A0A8H4NSS7_9HYPO</name>
<dbReference type="OrthoDB" id="9979195at2759"/>
<feature type="transmembrane region" description="Helical" evidence="1">
    <location>
        <begin position="80"/>
        <end position="99"/>
    </location>
</feature>
<keyword evidence="1" id="KW-1133">Transmembrane helix</keyword>
<reference evidence="3" key="1">
    <citation type="submission" date="2020-01" db="EMBL/GenBank/DDBJ databases">
        <title>Identification and distribution of gene clusters putatively required for synthesis of sphingolipid metabolism inhibitors in phylogenetically diverse species of the filamentous fungus Fusarium.</title>
        <authorList>
            <person name="Kim H.-S."/>
            <person name="Busman M."/>
            <person name="Brown D.W."/>
            <person name="Divon H."/>
            <person name="Uhlig S."/>
            <person name="Proctor R.H."/>
        </authorList>
    </citation>
    <scope>NUCLEOTIDE SEQUENCE</scope>
    <source>
        <strain evidence="3">NRRL 53441</strain>
    </source>
</reference>
<organism evidence="3 4">
    <name type="scientific">Fusarium austroafricanum</name>
    <dbReference type="NCBI Taxonomy" id="2364996"/>
    <lineage>
        <taxon>Eukaryota</taxon>
        <taxon>Fungi</taxon>
        <taxon>Dikarya</taxon>
        <taxon>Ascomycota</taxon>
        <taxon>Pezizomycotina</taxon>
        <taxon>Sordariomycetes</taxon>
        <taxon>Hypocreomycetidae</taxon>
        <taxon>Hypocreales</taxon>
        <taxon>Nectriaceae</taxon>
        <taxon>Fusarium</taxon>
        <taxon>Fusarium concolor species complex</taxon>
    </lineage>
</organism>
<evidence type="ECO:0000313" key="4">
    <source>
        <dbReference type="Proteomes" id="UP000605986"/>
    </source>
</evidence>
<gene>
    <name evidence="3" type="ORF">F53441_13120</name>
</gene>
<dbReference type="Proteomes" id="UP000605986">
    <property type="component" value="Unassembled WGS sequence"/>
</dbReference>
<dbReference type="InterPro" id="IPR041411">
    <property type="entry name" value="Ldi"/>
</dbReference>
<proteinExistence type="predicted"/>
<accession>A0A8H4NSS7</accession>
<feature type="transmembrane region" description="Helical" evidence="1">
    <location>
        <begin position="106"/>
        <end position="128"/>
    </location>
</feature>
<keyword evidence="4" id="KW-1185">Reference proteome</keyword>
<evidence type="ECO:0000256" key="1">
    <source>
        <dbReference type="SAM" id="Phobius"/>
    </source>
</evidence>
<dbReference type="EMBL" id="JAADJG010000769">
    <property type="protein sequence ID" value="KAF4437162.1"/>
    <property type="molecule type" value="Genomic_DNA"/>
</dbReference>
<dbReference type="Pfam" id="PF18566">
    <property type="entry name" value="Ldi"/>
    <property type="match status" value="1"/>
</dbReference>
<sequence>MSHLKNGKPIAPRPERRFTKEMIPPHVGIGSHRWHVQMRTLLCWTAQASTGFYLFSQRSFPIDAKVRAAALGLLFPGAGYIASANMLGIVLLIITLALYPLVFLAWFGGGAVAIPLLLWIASITGAYFVTAGSVWEPAGKCAASILFGIFLFANRSSAVERKKGAAHRDARNAVLERSLTEMDAIFVEAPPPGNRELDLSVLRRVQHIIDVARQDKHDWTWFTKIDQFQTSALRYQIYEMLYVLGTYQGIYTPNTHAYISEASRRLIERAITPDVLGFWKWEKLLGHFSTDCDPVKKDNIMVTGFFLEGLMLYTANTRDERFCQSESLPFQVTKDRVFYNDIHSIRKAMMEQWKSNPFCLFPCEPNWIYIPCNFQGLIGSLLYDRYFGGNETSLISPVFEESLNRNFTESSGSILPIRSEITGFTLPGLCGALTDLSNAVFTRATFPHISRRFWGLFRKENIKFDRDTGEVECIGLKGADKIDSGTYRSDPYAMYGFVAQVASEYGDEELSKAAIKKVFKAYGTVTTPTGAVALPRHDKGPSTTTNTTILRAELLRGGDWQRLLLQGPPENALNGPILSEVPYPGVLVAKAYSHDASDLDVVLYPSADSGKFSMTVSRLRPGHKYKGLEDAVTADDNGDAVFSVLVEGRTAFHLQLVDA</sequence>
<dbReference type="AlphaFoldDB" id="A0A8H4NSS7"/>
<keyword evidence="1" id="KW-0472">Membrane</keyword>